<keyword evidence="9" id="KW-1185">Reference proteome</keyword>
<evidence type="ECO:0000256" key="7">
    <source>
        <dbReference type="SAM" id="MobiDB-lite"/>
    </source>
</evidence>
<dbReference type="GO" id="GO:1990904">
    <property type="term" value="C:ribonucleoprotein complex"/>
    <property type="evidence" value="ECO:0007669"/>
    <property type="project" value="UniProtKB-KW"/>
</dbReference>
<sequence length="375" mass="42185">MRPSVLRGALYVCSACRQEATPQRISPLARQFRRYASDAPPSLLERTRRKLWGTDQPPGAKDPYTGESQIAQPLRSGVPEESKPEADGLASPDEEAQPDELASADTYEQATTWHGLETIGYLEETEWLREGSNEKDEYVPYAANIKHQNPTDAAHQAAVELCLLRMLKKQHLTTICDISQHHRKIRSMIRQCRVDGSPGCQWENALRFPDQRTMDVLIFVFMQIAPGARGEKWLRRMGRSAPFIMDKKSPITDGFRSLPLTDFNTKFAFMKRFGQLMGSRIPDSNITSSSTIGQSINALSSIPSAGKQRTARKVREKLGKNAAVKLPNVKIYPKRHTRADNDRDFGRQKAIVAALYNQGLMPQKGQENLLPPRIS</sequence>
<keyword evidence="5" id="KW-0687">Ribonucleoprotein</keyword>
<organism evidence="8 9">
    <name type="scientific">Penicillium alfredii</name>
    <dbReference type="NCBI Taxonomy" id="1506179"/>
    <lineage>
        <taxon>Eukaryota</taxon>
        <taxon>Fungi</taxon>
        <taxon>Dikarya</taxon>
        <taxon>Ascomycota</taxon>
        <taxon>Pezizomycotina</taxon>
        <taxon>Eurotiomycetes</taxon>
        <taxon>Eurotiomycetidae</taxon>
        <taxon>Eurotiales</taxon>
        <taxon>Aspergillaceae</taxon>
        <taxon>Penicillium</taxon>
    </lineage>
</organism>
<dbReference type="InterPro" id="IPR018305">
    <property type="entry name" value="Ribosomal_m50"/>
</dbReference>
<evidence type="ECO:0000256" key="4">
    <source>
        <dbReference type="ARBA" id="ARBA00023128"/>
    </source>
</evidence>
<dbReference type="Proteomes" id="UP001141434">
    <property type="component" value="Unassembled WGS sequence"/>
</dbReference>
<dbReference type="RefSeq" id="XP_056510307.1">
    <property type="nucleotide sequence ID" value="XM_056657507.1"/>
</dbReference>
<dbReference type="Pfam" id="PF10501">
    <property type="entry name" value="Ribosomal_L50"/>
    <property type="match status" value="1"/>
</dbReference>
<protein>
    <recommendedName>
        <fullName evidence="6">Large ribosomal subunit protein mL50</fullName>
    </recommendedName>
</protein>
<reference evidence="8" key="2">
    <citation type="journal article" date="2023" name="IMA Fungus">
        <title>Comparative genomic study of the Penicillium genus elucidates a diverse pangenome and 15 lateral gene transfer events.</title>
        <authorList>
            <person name="Petersen C."/>
            <person name="Sorensen T."/>
            <person name="Nielsen M.R."/>
            <person name="Sondergaard T.E."/>
            <person name="Sorensen J.L."/>
            <person name="Fitzpatrick D.A."/>
            <person name="Frisvad J.C."/>
            <person name="Nielsen K.L."/>
        </authorList>
    </citation>
    <scope>NUCLEOTIDE SEQUENCE</scope>
    <source>
        <strain evidence="8">IBT 34128</strain>
    </source>
</reference>
<gene>
    <name evidence="8" type="ORF">NUU61_006980</name>
</gene>
<dbReference type="EMBL" id="JAPMSZ010000009">
    <property type="protein sequence ID" value="KAJ5092110.1"/>
    <property type="molecule type" value="Genomic_DNA"/>
</dbReference>
<comment type="similarity">
    <text evidence="2">Belongs to the mitochondrion-specific ribosomal protein mL50 family.</text>
</comment>
<evidence type="ECO:0000256" key="3">
    <source>
        <dbReference type="ARBA" id="ARBA00022980"/>
    </source>
</evidence>
<evidence type="ECO:0000256" key="6">
    <source>
        <dbReference type="ARBA" id="ARBA00035183"/>
    </source>
</evidence>
<dbReference type="AlphaFoldDB" id="A0A9W9F272"/>
<evidence type="ECO:0000256" key="1">
    <source>
        <dbReference type="ARBA" id="ARBA00004173"/>
    </source>
</evidence>
<evidence type="ECO:0000313" key="9">
    <source>
        <dbReference type="Proteomes" id="UP001141434"/>
    </source>
</evidence>
<evidence type="ECO:0000256" key="5">
    <source>
        <dbReference type="ARBA" id="ARBA00023274"/>
    </source>
</evidence>
<accession>A0A9W9F272</accession>
<dbReference type="GeneID" id="81396676"/>
<keyword evidence="4" id="KW-0496">Mitochondrion</keyword>
<comment type="subcellular location">
    <subcellularLocation>
        <location evidence="1">Mitochondrion</location>
    </subcellularLocation>
</comment>
<keyword evidence="3" id="KW-0689">Ribosomal protein</keyword>
<proteinExistence type="inferred from homology"/>
<dbReference type="GO" id="GO:0005840">
    <property type="term" value="C:ribosome"/>
    <property type="evidence" value="ECO:0007669"/>
    <property type="project" value="UniProtKB-KW"/>
</dbReference>
<name>A0A9W9F272_9EURO</name>
<evidence type="ECO:0000256" key="2">
    <source>
        <dbReference type="ARBA" id="ARBA00008860"/>
    </source>
</evidence>
<dbReference type="OrthoDB" id="6220758at2759"/>
<dbReference type="GO" id="GO:0005739">
    <property type="term" value="C:mitochondrion"/>
    <property type="evidence" value="ECO:0007669"/>
    <property type="project" value="UniProtKB-SubCell"/>
</dbReference>
<comment type="caution">
    <text evidence="8">The sequence shown here is derived from an EMBL/GenBank/DDBJ whole genome shotgun (WGS) entry which is preliminary data.</text>
</comment>
<feature type="region of interest" description="Disordered" evidence="7">
    <location>
        <begin position="36"/>
        <end position="105"/>
    </location>
</feature>
<evidence type="ECO:0000313" key="8">
    <source>
        <dbReference type="EMBL" id="KAJ5092110.1"/>
    </source>
</evidence>
<reference evidence="8" key="1">
    <citation type="submission" date="2022-11" db="EMBL/GenBank/DDBJ databases">
        <authorList>
            <person name="Petersen C."/>
        </authorList>
    </citation>
    <scope>NUCLEOTIDE SEQUENCE</scope>
    <source>
        <strain evidence="8">IBT 34128</strain>
    </source>
</reference>